<sequence length="473" mass="54232">MYLSYNLWWHPLAKFPGPKVAAIAPFFAMKHWMGGDNLWKIKELHEKYGSVVRIAPNQLSFCSSASWKDIHGHKPGRKAFLKGSWYEAFPEDPYQIVSVSDPGHHAAMRKSLSHGFSSSALTSQEDRVHHFIDLLLHQIENRFIKAPGDMSKWFNYVTFDVIGELAFGESFGCVESGQPHYWIEILFGSIKNTNFVRSFEYAPLLRYILRIALHLKLLPRKVYDLRAKMANYANEKLRRRLDNPPPRIDFLQRMISEREEWTGQAFEELQMQATLLTVAGSETTATALCGISYYLCRDSRVYQKLTNEIRTAFSSMDQITGRATDQLPYLKAVIEEGLRLYPPIAAGLPRISPGEVVDGHFVPKGAIVNVNPWVAGHIETNFHDAFSFTPERWLDPDCKDDKAASQPFLLGSRVCLGRHLAMLELRLILSKILFRFDMKLMDDDLDWVKANKNYVFWEKPALPIQFSRVEGSL</sequence>
<evidence type="ECO:0000256" key="4">
    <source>
        <dbReference type="ARBA" id="ARBA00022723"/>
    </source>
</evidence>
<evidence type="ECO:0000256" key="3">
    <source>
        <dbReference type="ARBA" id="ARBA00022617"/>
    </source>
</evidence>
<dbReference type="Gene3D" id="1.10.630.10">
    <property type="entry name" value="Cytochrome P450"/>
    <property type="match status" value="1"/>
</dbReference>
<proteinExistence type="inferred from homology"/>
<dbReference type="GO" id="GO:0020037">
    <property type="term" value="F:heme binding"/>
    <property type="evidence" value="ECO:0007669"/>
    <property type="project" value="InterPro"/>
</dbReference>
<keyword evidence="6" id="KW-0560">Oxidoreductase</keyword>
<dbReference type="CDD" id="cd11058">
    <property type="entry name" value="CYP60B-like"/>
    <property type="match status" value="1"/>
</dbReference>
<keyword evidence="9" id="KW-1185">Reference proteome</keyword>
<dbReference type="Proteomes" id="UP000027920">
    <property type="component" value="Unassembled WGS sequence"/>
</dbReference>
<organism evidence="8 9">
    <name type="scientific">Exophiala aquamarina CBS 119918</name>
    <dbReference type="NCBI Taxonomy" id="1182545"/>
    <lineage>
        <taxon>Eukaryota</taxon>
        <taxon>Fungi</taxon>
        <taxon>Dikarya</taxon>
        <taxon>Ascomycota</taxon>
        <taxon>Pezizomycotina</taxon>
        <taxon>Eurotiomycetes</taxon>
        <taxon>Chaetothyriomycetidae</taxon>
        <taxon>Chaetothyriales</taxon>
        <taxon>Herpotrichiellaceae</taxon>
        <taxon>Exophiala</taxon>
    </lineage>
</organism>
<dbReference type="PANTHER" id="PTHR24305:SF210">
    <property type="entry name" value="CYTOCHROME P450 MONOOXYGENASE ASQL-RELATED"/>
    <property type="match status" value="1"/>
</dbReference>
<evidence type="ECO:0000256" key="6">
    <source>
        <dbReference type="ARBA" id="ARBA00023033"/>
    </source>
</evidence>
<dbReference type="PRINTS" id="PR00385">
    <property type="entry name" value="P450"/>
</dbReference>
<dbReference type="PRINTS" id="PR00463">
    <property type="entry name" value="EP450I"/>
</dbReference>
<dbReference type="PANTHER" id="PTHR24305">
    <property type="entry name" value="CYTOCHROME P450"/>
    <property type="match status" value="1"/>
</dbReference>
<evidence type="ECO:0008006" key="10">
    <source>
        <dbReference type="Google" id="ProtNLM"/>
    </source>
</evidence>
<dbReference type="InterPro" id="IPR036396">
    <property type="entry name" value="Cyt_P450_sf"/>
</dbReference>
<dbReference type="SUPFAM" id="SSF48264">
    <property type="entry name" value="Cytochrome P450"/>
    <property type="match status" value="1"/>
</dbReference>
<dbReference type="EMBL" id="AMGV01000002">
    <property type="protein sequence ID" value="KEF60673.1"/>
    <property type="molecule type" value="Genomic_DNA"/>
</dbReference>
<dbReference type="GO" id="GO:0016705">
    <property type="term" value="F:oxidoreductase activity, acting on paired donors, with incorporation or reduction of molecular oxygen"/>
    <property type="evidence" value="ECO:0007669"/>
    <property type="project" value="InterPro"/>
</dbReference>
<reference evidence="8 9" key="1">
    <citation type="submission" date="2013-03" db="EMBL/GenBank/DDBJ databases">
        <title>The Genome Sequence of Exophiala aquamarina CBS 119918.</title>
        <authorList>
            <consortium name="The Broad Institute Genomics Platform"/>
            <person name="Cuomo C."/>
            <person name="de Hoog S."/>
            <person name="Gorbushina A."/>
            <person name="Walker B."/>
            <person name="Young S.K."/>
            <person name="Zeng Q."/>
            <person name="Gargeya S."/>
            <person name="Fitzgerald M."/>
            <person name="Haas B."/>
            <person name="Abouelleil A."/>
            <person name="Allen A.W."/>
            <person name="Alvarado L."/>
            <person name="Arachchi H.M."/>
            <person name="Berlin A.M."/>
            <person name="Chapman S.B."/>
            <person name="Gainer-Dewar J."/>
            <person name="Goldberg J."/>
            <person name="Griggs A."/>
            <person name="Gujja S."/>
            <person name="Hansen M."/>
            <person name="Howarth C."/>
            <person name="Imamovic A."/>
            <person name="Ireland A."/>
            <person name="Larimer J."/>
            <person name="McCowan C."/>
            <person name="Murphy C."/>
            <person name="Pearson M."/>
            <person name="Poon T.W."/>
            <person name="Priest M."/>
            <person name="Roberts A."/>
            <person name="Saif S."/>
            <person name="Shea T."/>
            <person name="Sisk P."/>
            <person name="Sykes S."/>
            <person name="Wortman J."/>
            <person name="Nusbaum C."/>
            <person name="Birren B."/>
        </authorList>
    </citation>
    <scope>NUCLEOTIDE SEQUENCE [LARGE SCALE GENOMIC DNA]</scope>
    <source>
        <strain evidence="8 9">CBS 119918</strain>
    </source>
</reference>
<name>A0A072PMV9_9EURO</name>
<accession>A0A072PMV9</accession>
<evidence type="ECO:0000256" key="5">
    <source>
        <dbReference type="ARBA" id="ARBA00023004"/>
    </source>
</evidence>
<keyword evidence="4 7" id="KW-0479">Metal-binding</keyword>
<feature type="binding site" description="axial binding residue" evidence="7">
    <location>
        <position position="415"/>
    </location>
    <ligand>
        <name>heme</name>
        <dbReference type="ChEBI" id="CHEBI:30413"/>
    </ligand>
    <ligandPart>
        <name>Fe</name>
        <dbReference type="ChEBI" id="CHEBI:18248"/>
    </ligandPart>
</feature>
<protein>
    <recommendedName>
        <fullName evidence="10">Cytochrome P450 oxidoreductase</fullName>
    </recommendedName>
</protein>
<evidence type="ECO:0000256" key="2">
    <source>
        <dbReference type="ARBA" id="ARBA00010617"/>
    </source>
</evidence>
<comment type="caution">
    <text evidence="8">The sequence shown here is derived from an EMBL/GenBank/DDBJ whole genome shotgun (WGS) entry which is preliminary data.</text>
</comment>
<evidence type="ECO:0000256" key="7">
    <source>
        <dbReference type="PIRSR" id="PIRSR602401-1"/>
    </source>
</evidence>
<keyword evidence="5 7" id="KW-0408">Iron</keyword>
<dbReference type="RefSeq" id="XP_013263263.1">
    <property type="nucleotide sequence ID" value="XM_013407809.1"/>
</dbReference>
<dbReference type="STRING" id="1182545.A0A072PMV9"/>
<dbReference type="AlphaFoldDB" id="A0A072PMV9"/>
<dbReference type="InterPro" id="IPR002401">
    <property type="entry name" value="Cyt_P450_E_grp-I"/>
</dbReference>
<dbReference type="GeneID" id="25277179"/>
<comment type="cofactor">
    <cofactor evidence="1 7">
        <name>heme</name>
        <dbReference type="ChEBI" id="CHEBI:30413"/>
    </cofactor>
</comment>
<dbReference type="OrthoDB" id="1470350at2759"/>
<comment type="similarity">
    <text evidence="2">Belongs to the cytochrome P450 family.</text>
</comment>
<gene>
    <name evidence="8" type="ORF">A1O9_02234</name>
</gene>
<keyword evidence="3 7" id="KW-0349">Heme</keyword>
<evidence type="ECO:0000313" key="8">
    <source>
        <dbReference type="EMBL" id="KEF60673.1"/>
    </source>
</evidence>
<dbReference type="VEuPathDB" id="FungiDB:A1O9_02234"/>
<dbReference type="HOGENOM" id="CLU_001570_14_11_1"/>
<dbReference type="InterPro" id="IPR050121">
    <property type="entry name" value="Cytochrome_P450_monoxygenase"/>
</dbReference>
<dbReference type="GO" id="GO:0004497">
    <property type="term" value="F:monooxygenase activity"/>
    <property type="evidence" value="ECO:0007669"/>
    <property type="project" value="UniProtKB-KW"/>
</dbReference>
<evidence type="ECO:0000313" key="9">
    <source>
        <dbReference type="Proteomes" id="UP000027920"/>
    </source>
</evidence>
<keyword evidence="6" id="KW-0503">Monooxygenase</keyword>
<dbReference type="GO" id="GO:0005506">
    <property type="term" value="F:iron ion binding"/>
    <property type="evidence" value="ECO:0007669"/>
    <property type="project" value="InterPro"/>
</dbReference>
<dbReference type="InterPro" id="IPR001128">
    <property type="entry name" value="Cyt_P450"/>
</dbReference>
<evidence type="ECO:0000256" key="1">
    <source>
        <dbReference type="ARBA" id="ARBA00001971"/>
    </source>
</evidence>
<dbReference type="Pfam" id="PF00067">
    <property type="entry name" value="p450"/>
    <property type="match status" value="1"/>
</dbReference>